<keyword evidence="2" id="KW-1185">Reference proteome</keyword>
<evidence type="ECO:0000313" key="1">
    <source>
        <dbReference type="EMBL" id="KIK49275.1"/>
    </source>
</evidence>
<proteinExistence type="predicted"/>
<dbReference type="Proteomes" id="UP000054485">
    <property type="component" value="Unassembled WGS sequence"/>
</dbReference>
<dbReference type="AlphaFoldDB" id="A0A0D0AGJ4"/>
<accession>A0A0D0AGJ4</accession>
<sequence>MQNGKCEQGRRLSAFYWHLPKYIMPPHWAFDFALGEVALFNGVPSFMSSRPGSNLTRLRANDRASSDNECQKKLASHLSPTIARSSRFFREQFTVITPITSQAVRRKWGWR</sequence>
<protein>
    <submittedName>
        <fullName evidence="1">Uncharacterized protein</fullName>
    </submittedName>
</protein>
<reference evidence="2" key="2">
    <citation type="submission" date="2015-01" db="EMBL/GenBank/DDBJ databases">
        <title>Evolutionary Origins and Diversification of the Mycorrhizal Mutualists.</title>
        <authorList>
            <consortium name="DOE Joint Genome Institute"/>
            <consortium name="Mycorrhizal Genomics Consortium"/>
            <person name="Kohler A."/>
            <person name="Kuo A."/>
            <person name="Nagy L.G."/>
            <person name="Floudas D."/>
            <person name="Copeland A."/>
            <person name="Barry K.W."/>
            <person name="Cichocki N."/>
            <person name="Veneault-Fourrey C."/>
            <person name="LaButti K."/>
            <person name="Lindquist E.A."/>
            <person name="Lipzen A."/>
            <person name="Lundell T."/>
            <person name="Morin E."/>
            <person name="Murat C."/>
            <person name="Riley R."/>
            <person name="Ohm R."/>
            <person name="Sun H."/>
            <person name="Tunlid A."/>
            <person name="Henrissat B."/>
            <person name="Grigoriev I.V."/>
            <person name="Hibbett D.S."/>
            <person name="Martin F."/>
        </authorList>
    </citation>
    <scope>NUCLEOTIDE SEQUENCE [LARGE SCALE GENOMIC DNA]</scope>
    <source>
        <strain evidence="2">UH-Slu-Lm8-n1</strain>
    </source>
</reference>
<reference evidence="1 2" key="1">
    <citation type="submission" date="2014-04" db="EMBL/GenBank/DDBJ databases">
        <authorList>
            <consortium name="DOE Joint Genome Institute"/>
            <person name="Kuo A."/>
            <person name="Ruytinx J."/>
            <person name="Rineau F."/>
            <person name="Colpaert J."/>
            <person name="Kohler A."/>
            <person name="Nagy L.G."/>
            <person name="Floudas D."/>
            <person name="Copeland A."/>
            <person name="Barry K.W."/>
            <person name="Cichocki N."/>
            <person name="Veneault-Fourrey C."/>
            <person name="LaButti K."/>
            <person name="Lindquist E.A."/>
            <person name="Lipzen A."/>
            <person name="Lundell T."/>
            <person name="Morin E."/>
            <person name="Murat C."/>
            <person name="Sun H."/>
            <person name="Tunlid A."/>
            <person name="Henrissat B."/>
            <person name="Grigoriev I.V."/>
            <person name="Hibbett D.S."/>
            <person name="Martin F."/>
            <person name="Nordberg H.P."/>
            <person name="Cantor M.N."/>
            <person name="Hua S.X."/>
        </authorList>
    </citation>
    <scope>NUCLEOTIDE SEQUENCE [LARGE SCALE GENOMIC DNA]</scope>
    <source>
        <strain evidence="1 2">UH-Slu-Lm8-n1</strain>
    </source>
</reference>
<organism evidence="1 2">
    <name type="scientific">Suillus luteus UH-Slu-Lm8-n1</name>
    <dbReference type="NCBI Taxonomy" id="930992"/>
    <lineage>
        <taxon>Eukaryota</taxon>
        <taxon>Fungi</taxon>
        <taxon>Dikarya</taxon>
        <taxon>Basidiomycota</taxon>
        <taxon>Agaricomycotina</taxon>
        <taxon>Agaricomycetes</taxon>
        <taxon>Agaricomycetidae</taxon>
        <taxon>Boletales</taxon>
        <taxon>Suillineae</taxon>
        <taxon>Suillaceae</taxon>
        <taxon>Suillus</taxon>
    </lineage>
</organism>
<dbReference type="EMBL" id="KN835133">
    <property type="protein sequence ID" value="KIK49275.1"/>
    <property type="molecule type" value="Genomic_DNA"/>
</dbReference>
<dbReference type="HOGENOM" id="CLU_2160081_0_0_1"/>
<name>A0A0D0AGJ4_9AGAM</name>
<evidence type="ECO:0000313" key="2">
    <source>
        <dbReference type="Proteomes" id="UP000054485"/>
    </source>
</evidence>
<gene>
    <name evidence="1" type="ORF">CY34DRAFT_310438</name>
</gene>
<dbReference type="InParanoid" id="A0A0D0AGJ4"/>